<dbReference type="InterPro" id="IPR036388">
    <property type="entry name" value="WH-like_DNA-bd_sf"/>
</dbReference>
<dbReference type="Gene3D" id="1.10.10.10">
    <property type="entry name" value="Winged helix-like DNA-binding domain superfamily/Winged helix DNA-binding domain"/>
    <property type="match status" value="1"/>
</dbReference>
<dbReference type="SUPFAM" id="SSF46785">
    <property type="entry name" value="Winged helix' DNA-binding domain"/>
    <property type="match status" value="1"/>
</dbReference>
<dbReference type="EMBL" id="AMFJ01021621">
    <property type="protein sequence ID" value="EKD66547.1"/>
    <property type="molecule type" value="Genomic_DNA"/>
</dbReference>
<evidence type="ECO:0000259" key="2">
    <source>
        <dbReference type="Pfam" id="PF01726"/>
    </source>
</evidence>
<dbReference type="InterPro" id="IPR015927">
    <property type="entry name" value="Peptidase_S24_S26A/B/C"/>
</dbReference>
<dbReference type="Gene3D" id="2.10.109.10">
    <property type="entry name" value="Umud Fragment, subunit A"/>
    <property type="match status" value="1"/>
</dbReference>
<organism evidence="3">
    <name type="scientific">uncultured bacterium</name>
    <name type="common">gcode 4</name>
    <dbReference type="NCBI Taxonomy" id="1234023"/>
    <lineage>
        <taxon>Bacteria</taxon>
        <taxon>environmental samples</taxon>
    </lineage>
</organism>
<gene>
    <name evidence="3" type="ORF">ACD_49C00035G0002</name>
</gene>
<dbReference type="InterPro" id="IPR039418">
    <property type="entry name" value="LexA-like"/>
</dbReference>
<dbReference type="CDD" id="cd06529">
    <property type="entry name" value="S24_LexA-like"/>
    <property type="match status" value="1"/>
</dbReference>
<dbReference type="InterPro" id="IPR036390">
    <property type="entry name" value="WH_DNA-bd_sf"/>
</dbReference>
<sequence>MLTTKQQKVFDVIKDYILKHWESPTLEEIQNILWIQNKRSVAQFLEYLDEKWYIRRAGWYRWIKLWDRIVASQIAIPIPIFGVVNAWRPLNYAEEVDAGYLHISKNLVKWDLKKYFCVKVEGTSMNKFKVNWKNIEDGSFILVDKSINWNNDPASAYVCVVNSCATVKKIKKEWQQVYLIPESTDEIHHPIVISSDDSIEINGKVVDVFNF</sequence>
<evidence type="ECO:0000313" key="3">
    <source>
        <dbReference type="EMBL" id="EKD66547.1"/>
    </source>
</evidence>
<dbReference type="GO" id="GO:0006508">
    <property type="term" value="P:proteolysis"/>
    <property type="evidence" value="ECO:0007669"/>
    <property type="project" value="InterPro"/>
</dbReference>
<comment type="caution">
    <text evidence="3">The sequence shown here is derived from an EMBL/GenBank/DDBJ whole genome shotgun (WGS) entry which is preliminary data.</text>
</comment>
<accession>K2AXS2</accession>
<feature type="domain" description="LexA repressor DNA-binding" evidence="2">
    <location>
        <begin position="2"/>
        <end position="56"/>
    </location>
</feature>
<proteinExistence type="predicted"/>
<protein>
    <recommendedName>
        <fullName evidence="4">Repressor LexA</fullName>
    </recommendedName>
</protein>
<evidence type="ECO:0008006" key="4">
    <source>
        <dbReference type="Google" id="ProtNLM"/>
    </source>
</evidence>
<name>K2AXS2_9BACT</name>
<dbReference type="Pfam" id="PF01726">
    <property type="entry name" value="LexA_DNA_bind"/>
    <property type="match status" value="1"/>
</dbReference>
<reference evidence="3" key="1">
    <citation type="journal article" date="2012" name="Science">
        <title>Fermentation, hydrogen, and sulfur metabolism in multiple uncultivated bacterial phyla.</title>
        <authorList>
            <person name="Wrighton K.C."/>
            <person name="Thomas B.C."/>
            <person name="Sharon I."/>
            <person name="Miller C.S."/>
            <person name="Castelle C.J."/>
            <person name="VerBerkmoes N.C."/>
            <person name="Wilkins M.J."/>
            <person name="Hettich R.L."/>
            <person name="Lipton M.S."/>
            <person name="Williams K.H."/>
            <person name="Long P.E."/>
            <person name="Banfield J.F."/>
        </authorList>
    </citation>
    <scope>NUCLEOTIDE SEQUENCE [LARGE SCALE GENOMIC DNA]</scope>
</reference>
<dbReference type="AlphaFoldDB" id="K2AXS2"/>
<dbReference type="Pfam" id="PF00717">
    <property type="entry name" value="Peptidase_S24"/>
    <property type="match status" value="1"/>
</dbReference>
<dbReference type="SUPFAM" id="SSF51306">
    <property type="entry name" value="LexA/Signal peptidase"/>
    <property type="match status" value="1"/>
</dbReference>
<feature type="domain" description="Peptidase S24/S26A/S26B/S26C" evidence="1">
    <location>
        <begin position="92"/>
        <end position="206"/>
    </location>
</feature>
<dbReference type="InterPro" id="IPR006199">
    <property type="entry name" value="LexA_DNA-bd_dom"/>
</dbReference>
<dbReference type="GO" id="GO:0004252">
    <property type="term" value="F:serine-type endopeptidase activity"/>
    <property type="evidence" value="ECO:0007669"/>
    <property type="project" value="InterPro"/>
</dbReference>
<evidence type="ECO:0000259" key="1">
    <source>
        <dbReference type="Pfam" id="PF00717"/>
    </source>
</evidence>
<dbReference type="InterPro" id="IPR036286">
    <property type="entry name" value="LexA/Signal_pep-like_sf"/>
</dbReference>